<dbReference type="Pfam" id="PF00069">
    <property type="entry name" value="Pkinase"/>
    <property type="match status" value="1"/>
</dbReference>
<organism evidence="8 9">
    <name type="scientific">Streptomyces chartreusis NRRL 3882</name>
    <dbReference type="NCBI Taxonomy" id="1079985"/>
    <lineage>
        <taxon>Bacteria</taxon>
        <taxon>Bacillati</taxon>
        <taxon>Actinomycetota</taxon>
        <taxon>Actinomycetes</taxon>
        <taxon>Kitasatosporales</taxon>
        <taxon>Streptomycetaceae</taxon>
        <taxon>Streptomyces</taxon>
    </lineage>
</organism>
<evidence type="ECO:0000313" key="9">
    <source>
        <dbReference type="Proteomes" id="UP000235464"/>
    </source>
</evidence>
<dbReference type="PROSITE" id="PS00108">
    <property type="entry name" value="PROTEIN_KINASE_ST"/>
    <property type="match status" value="1"/>
</dbReference>
<dbReference type="PANTHER" id="PTHR43289">
    <property type="entry name" value="MITOGEN-ACTIVATED PROTEIN KINASE KINASE KINASE 20-RELATED"/>
    <property type="match status" value="1"/>
</dbReference>
<dbReference type="InterPro" id="IPR002477">
    <property type="entry name" value="Peptidoglycan-bd-like"/>
</dbReference>
<dbReference type="GO" id="GO:0004674">
    <property type="term" value="F:protein serine/threonine kinase activity"/>
    <property type="evidence" value="ECO:0007669"/>
    <property type="project" value="UniProtKB-EC"/>
</dbReference>
<feature type="region of interest" description="Disordered" evidence="6">
    <location>
        <begin position="401"/>
        <end position="497"/>
    </location>
</feature>
<evidence type="ECO:0000256" key="4">
    <source>
        <dbReference type="ARBA" id="ARBA00022840"/>
    </source>
</evidence>
<dbReference type="InterPro" id="IPR008271">
    <property type="entry name" value="Ser/Thr_kinase_AS"/>
</dbReference>
<dbReference type="InterPro" id="IPR017441">
    <property type="entry name" value="Protein_kinase_ATP_BS"/>
</dbReference>
<dbReference type="Gene3D" id="3.30.200.20">
    <property type="entry name" value="Phosphorylase Kinase, domain 1"/>
    <property type="match status" value="1"/>
</dbReference>
<dbReference type="Pfam" id="PF01471">
    <property type="entry name" value="PG_binding_1"/>
    <property type="match status" value="1"/>
</dbReference>
<dbReference type="EC" id="2.7.11.1" evidence="8"/>
<dbReference type="SUPFAM" id="SSF47090">
    <property type="entry name" value="PGBD-like"/>
    <property type="match status" value="1"/>
</dbReference>
<dbReference type="EMBL" id="LT963352">
    <property type="protein sequence ID" value="SOR79609.1"/>
    <property type="molecule type" value="Genomic_DNA"/>
</dbReference>
<feature type="compositionally biased region" description="Low complexity" evidence="6">
    <location>
        <begin position="436"/>
        <end position="457"/>
    </location>
</feature>
<sequence>MSDAAFTQTGAVPLRPADPVRVGPYVPLGLLGSGGMGRVYLARQGDGTPGLAAVKVIRPEYAEDAPFRRRFEREATVHARVGAPYTPELLGTGFEPDTDLLWMATVYLPGLNLAEAVRECGVLPPEDAWRLVADLGRALGALAATGIVHRDFKPSNVLLTPQGAHVVDFGIAQAVDASAITTTGNRVGTPAFMSPEYLRDGRCDTASDVFCFASTVVHAVTGHAPFGDGTGVDVLHRIASEEPNAEVMAEVRKADPDLAALLTACLSKDPALRPGPGDLVEAASARPRSVSWQEPLGSRILARQQAYEALRDSPLPPPRVQRAVGHPAPAGPGFGPAGPAPVAGVPAAGQPGFGPPEAGGTPVATPAAGTSARRRLAPYAALAAVLTVCAVALTAFLATRPSSAGDTGSAAPTARASRDGHVQTSPPGSDRPDSPSPSRQVPQSEGTTTGTTPSPSGNGAEADTRTTAPAPPPKTTKPRPSATEPPKTPTAPVGPPWLTDCSYYSGTELTRRGDRGQRVVQVQCMLTKRGYDVGGAGLDGQFGKDTAAAVRGFQRDKGLDADGKVGPRTWAALRSST</sequence>
<dbReference type="InterPro" id="IPR036366">
    <property type="entry name" value="PGBDSf"/>
</dbReference>
<dbReference type="Gene3D" id="1.10.510.10">
    <property type="entry name" value="Transferase(Phosphotransferase) domain 1"/>
    <property type="match status" value="1"/>
</dbReference>
<keyword evidence="9" id="KW-1185">Reference proteome</keyword>
<dbReference type="SUPFAM" id="SSF56112">
    <property type="entry name" value="Protein kinase-like (PK-like)"/>
    <property type="match status" value="1"/>
</dbReference>
<dbReference type="PANTHER" id="PTHR43289:SF34">
    <property type="entry name" value="SERINE_THREONINE-PROTEIN KINASE YBDM-RELATED"/>
    <property type="match status" value="1"/>
</dbReference>
<dbReference type="Gene3D" id="1.10.101.10">
    <property type="entry name" value="PGBD-like superfamily/PGBD"/>
    <property type="match status" value="1"/>
</dbReference>
<feature type="region of interest" description="Disordered" evidence="6">
    <location>
        <begin position="312"/>
        <end position="367"/>
    </location>
</feature>
<dbReference type="InterPro" id="IPR036365">
    <property type="entry name" value="PGBD-like_sf"/>
</dbReference>
<keyword evidence="2 5" id="KW-0547">Nucleotide-binding</keyword>
<name>A0A2N9B8F2_STRCX</name>
<dbReference type="RefSeq" id="WP_010036400.1">
    <property type="nucleotide sequence ID" value="NZ_LT962942.1"/>
</dbReference>
<keyword evidence="4 5" id="KW-0067">ATP-binding</keyword>
<dbReference type="PROSITE" id="PS50011">
    <property type="entry name" value="PROTEIN_KINASE_DOM"/>
    <property type="match status" value="1"/>
</dbReference>
<evidence type="ECO:0000256" key="6">
    <source>
        <dbReference type="SAM" id="MobiDB-lite"/>
    </source>
</evidence>
<feature type="compositionally biased region" description="Pro residues" evidence="6">
    <location>
        <begin position="486"/>
        <end position="495"/>
    </location>
</feature>
<gene>
    <name evidence="8" type="primary">afsK_3</name>
    <name evidence="8" type="ORF">SCNRRL3882_3071</name>
</gene>
<keyword evidence="1 8" id="KW-0808">Transferase</keyword>
<protein>
    <submittedName>
        <fullName evidence="8">Serine/threonine-protein kinase AfsK</fullName>
        <ecNumber evidence="8">2.7.11.1</ecNumber>
    </submittedName>
</protein>
<evidence type="ECO:0000256" key="5">
    <source>
        <dbReference type="PROSITE-ProRule" id="PRU10141"/>
    </source>
</evidence>
<dbReference type="Proteomes" id="UP000235464">
    <property type="component" value="Chromosome I"/>
</dbReference>
<accession>A0A2N9B8F2</accession>
<dbReference type="PROSITE" id="PS00107">
    <property type="entry name" value="PROTEIN_KINASE_ATP"/>
    <property type="match status" value="1"/>
</dbReference>
<evidence type="ECO:0000313" key="8">
    <source>
        <dbReference type="EMBL" id="SOR79609.1"/>
    </source>
</evidence>
<keyword evidence="3 8" id="KW-0418">Kinase</keyword>
<feature type="compositionally biased region" description="Low complexity" evidence="6">
    <location>
        <begin position="340"/>
        <end position="367"/>
    </location>
</feature>
<proteinExistence type="predicted"/>
<reference evidence="9" key="1">
    <citation type="submission" date="2017-11" db="EMBL/GenBank/DDBJ databases">
        <authorList>
            <person name="Wibberg D."/>
        </authorList>
    </citation>
    <scope>NUCLEOTIDE SEQUENCE [LARGE SCALE GENOMIC DNA]</scope>
</reference>
<evidence type="ECO:0000256" key="1">
    <source>
        <dbReference type="ARBA" id="ARBA00022679"/>
    </source>
</evidence>
<dbReference type="InterPro" id="IPR000719">
    <property type="entry name" value="Prot_kinase_dom"/>
</dbReference>
<dbReference type="CDD" id="cd14014">
    <property type="entry name" value="STKc_PknB_like"/>
    <property type="match status" value="1"/>
</dbReference>
<dbReference type="OrthoDB" id="4326333at2"/>
<evidence type="ECO:0000259" key="7">
    <source>
        <dbReference type="PROSITE" id="PS50011"/>
    </source>
</evidence>
<feature type="binding site" evidence="5">
    <location>
        <position position="55"/>
    </location>
    <ligand>
        <name>ATP</name>
        <dbReference type="ChEBI" id="CHEBI:30616"/>
    </ligand>
</feature>
<dbReference type="AlphaFoldDB" id="A0A2N9B8F2"/>
<evidence type="ECO:0000256" key="3">
    <source>
        <dbReference type="ARBA" id="ARBA00022777"/>
    </source>
</evidence>
<evidence type="ECO:0000256" key="2">
    <source>
        <dbReference type="ARBA" id="ARBA00022741"/>
    </source>
</evidence>
<feature type="domain" description="Protein kinase" evidence="7">
    <location>
        <begin position="25"/>
        <end position="289"/>
    </location>
</feature>
<dbReference type="GO" id="GO:0005524">
    <property type="term" value="F:ATP binding"/>
    <property type="evidence" value="ECO:0007669"/>
    <property type="project" value="UniProtKB-UniRule"/>
</dbReference>
<dbReference type="InterPro" id="IPR011009">
    <property type="entry name" value="Kinase-like_dom_sf"/>
</dbReference>